<dbReference type="SUPFAM" id="SSF49785">
    <property type="entry name" value="Galactose-binding domain-like"/>
    <property type="match status" value="1"/>
</dbReference>
<dbReference type="InterPro" id="IPR035986">
    <property type="entry name" value="PKD_dom_sf"/>
</dbReference>
<feature type="signal peptide" evidence="1">
    <location>
        <begin position="1"/>
        <end position="19"/>
    </location>
</feature>
<dbReference type="PROSITE" id="PS50093">
    <property type="entry name" value="PKD"/>
    <property type="match status" value="1"/>
</dbReference>
<dbReference type="AlphaFoldDB" id="A0A1T5LH96"/>
<dbReference type="InterPro" id="IPR021720">
    <property type="entry name" value="Malectin_dom"/>
</dbReference>
<dbReference type="InterPro" id="IPR011050">
    <property type="entry name" value="Pectin_lyase_fold/virulence"/>
</dbReference>
<dbReference type="PANTHER" id="PTHR46182">
    <property type="entry name" value="FI19480P1"/>
    <property type="match status" value="1"/>
</dbReference>
<evidence type="ECO:0000259" key="2">
    <source>
        <dbReference type="PROSITE" id="PS50093"/>
    </source>
</evidence>
<dbReference type="InterPro" id="IPR000601">
    <property type="entry name" value="PKD_dom"/>
</dbReference>
<dbReference type="Pfam" id="PF22352">
    <property type="entry name" value="K319L-like_PKD"/>
    <property type="match status" value="1"/>
</dbReference>
<gene>
    <name evidence="3" type="ORF">SAMN05660236_3179</name>
</gene>
<dbReference type="SMART" id="SM00710">
    <property type="entry name" value="PbH1"/>
    <property type="match status" value="7"/>
</dbReference>
<organism evidence="3 4">
    <name type="scientific">Ohtaekwangia koreensis</name>
    <dbReference type="NCBI Taxonomy" id="688867"/>
    <lineage>
        <taxon>Bacteria</taxon>
        <taxon>Pseudomonadati</taxon>
        <taxon>Bacteroidota</taxon>
        <taxon>Cytophagia</taxon>
        <taxon>Cytophagales</taxon>
        <taxon>Fulvivirgaceae</taxon>
        <taxon>Ohtaekwangia</taxon>
    </lineage>
</organism>
<protein>
    <submittedName>
        <fullName evidence="3">Por secretion system C-terminal sorting domain-containing protein</fullName>
    </submittedName>
</protein>
<dbReference type="InterPro" id="IPR022409">
    <property type="entry name" value="PKD/Chitinase_dom"/>
</dbReference>
<feature type="chain" id="PRO_5013341334" evidence="1">
    <location>
        <begin position="20"/>
        <end position="825"/>
    </location>
</feature>
<reference evidence="3 4" key="1">
    <citation type="submission" date="2017-02" db="EMBL/GenBank/DDBJ databases">
        <authorList>
            <person name="Peterson S.W."/>
        </authorList>
    </citation>
    <scope>NUCLEOTIDE SEQUENCE [LARGE SCALE GENOMIC DNA]</scope>
    <source>
        <strain evidence="3 4">DSM 25262</strain>
    </source>
</reference>
<dbReference type="Gene3D" id="2.60.40.10">
    <property type="entry name" value="Immunoglobulins"/>
    <property type="match status" value="1"/>
</dbReference>
<proteinExistence type="predicted"/>
<accession>A0A1T5LH96</accession>
<dbReference type="InterPro" id="IPR026444">
    <property type="entry name" value="Secre_tail"/>
</dbReference>
<dbReference type="NCBIfam" id="TIGR04183">
    <property type="entry name" value="Por_Secre_tail"/>
    <property type="match status" value="1"/>
</dbReference>
<dbReference type="STRING" id="688867.SAMN05660236_3179"/>
<dbReference type="InterPro" id="IPR013783">
    <property type="entry name" value="Ig-like_fold"/>
</dbReference>
<dbReference type="InterPro" id="IPR059226">
    <property type="entry name" value="Choice_anch_Q_dom"/>
</dbReference>
<evidence type="ECO:0000256" key="1">
    <source>
        <dbReference type="SAM" id="SignalP"/>
    </source>
</evidence>
<dbReference type="Gene3D" id="2.160.20.10">
    <property type="entry name" value="Single-stranded right-handed beta-helix, Pectin lyase-like"/>
    <property type="match status" value="1"/>
</dbReference>
<dbReference type="Pfam" id="PF18962">
    <property type="entry name" value="Por_Secre_tail"/>
    <property type="match status" value="1"/>
</dbReference>
<feature type="domain" description="PKD" evidence="2">
    <location>
        <begin position="470"/>
        <end position="536"/>
    </location>
</feature>
<evidence type="ECO:0000313" key="4">
    <source>
        <dbReference type="Proteomes" id="UP000190961"/>
    </source>
</evidence>
<dbReference type="InterPro" id="IPR039448">
    <property type="entry name" value="Beta_helix"/>
</dbReference>
<dbReference type="InterPro" id="IPR012334">
    <property type="entry name" value="Pectin_lyas_fold"/>
</dbReference>
<dbReference type="SMART" id="SM00089">
    <property type="entry name" value="PKD"/>
    <property type="match status" value="1"/>
</dbReference>
<sequence length="825" mass="87027">MLKFVLVVVASFLVHFSWAQNCNCKYTIKLSETNVDGKSLSIKPGDVVCIQAGTRGVLRLANFQGTASNPIIIQNCGGLVNIENTDKNYAVWVSTSRYFKITGTGGGSSAYGIRCKTTKDGSNALVVSDLSSDVEIDHVEVAGSGFSGIMAKTDPRCDLTANRGRFTMYNVSVHDNYVHDVKGEGLYIGNSFYDGWTGNSSCNGTTLYPHDIIGCKIYKNVIKRTGAEGIQVGAASSGCAIYNNSVEFFGQDPFANYQNNGIQIGLGTGGLLYNNIVKTGPGNGILIQGKGDNKIFNNIVVGAGSNGIYCDDATMTGTLGPGFSFLNNTIITPGGDGLKIAAERVNMNHFINNIVIKPGSGKYVNKVHPTVKLTEANNYYSSNIADAKFVNAAVFDYHLLSTSPALNKGAVVSGVTADYDGKARPAGGVYDIGAFELQTTSGNVAPKANAGADKTITLPTVSVSIAGTASDSDGSITSYAWTKVSGPAATLSGITTATLSASALVVGSYTFRLTVKDNAGATASDDVVVTVSSSTTKPPASTTPVVIYRVNTGGSTIGASPMNWSSDKQAAKSKYLASGCANYTSGGSSWTGANNTGAPNNLFGPNRYSPDYGGTTMQWNFPVQSGTYQVNLYFAESPYTGGVRKSGGRVFHINAENTRRLSNIDIYAEAGMKALKRQFEVTVTDGTLDLDFIRSVGNPQVNGIEIIALTAQSSTTTARIASEESEEGEVQSEEASQDSTEISTIANVQVSPNPFTDRLSLTLDSESRNVSVQLQDMSGATVLQEVKENVSGVTIDFTTTQIPNGIYIITVNVDGKISKQRLIKK</sequence>
<dbReference type="Proteomes" id="UP000190961">
    <property type="component" value="Unassembled WGS sequence"/>
</dbReference>
<dbReference type="InterPro" id="IPR006626">
    <property type="entry name" value="PbH1"/>
</dbReference>
<keyword evidence="1" id="KW-0732">Signal</keyword>
<dbReference type="InterPro" id="IPR029865">
    <property type="entry name" value="KIAA0319-like"/>
</dbReference>
<dbReference type="Pfam" id="PF13229">
    <property type="entry name" value="Beta_helix"/>
    <property type="match status" value="1"/>
</dbReference>
<dbReference type="PANTHER" id="PTHR46182:SF2">
    <property type="entry name" value="FI19480P1"/>
    <property type="match status" value="1"/>
</dbReference>
<name>A0A1T5LH96_9BACT</name>
<dbReference type="EMBL" id="FUZU01000002">
    <property type="protein sequence ID" value="SKC75049.1"/>
    <property type="molecule type" value="Genomic_DNA"/>
</dbReference>
<dbReference type="GO" id="GO:0016020">
    <property type="term" value="C:membrane"/>
    <property type="evidence" value="ECO:0007669"/>
    <property type="project" value="TreeGrafter"/>
</dbReference>
<dbReference type="CDD" id="cd00146">
    <property type="entry name" value="PKD"/>
    <property type="match status" value="1"/>
</dbReference>
<dbReference type="SUPFAM" id="SSF49299">
    <property type="entry name" value="PKD domain"/>
    <property type="match status" value="1"/>
</dbReference>
<dbReference type="NCBIfam" id="NF041518">
    <property type="entry name" value="choice_anch_Q"/>
    <property type="match status" value="1"/>
</dbReference>
<dbReference type="InterPro" id="IPR008979">
    <property type="entry name" value="Galactose-bd-like_sf"/>
</dbReference>
<dbReference type="Gene3D" id="2.60.120.430">
    <property type="entry name" value="Galactose-binding lectin"/>
    <property type="match status" value="1"/>
</dbReference>
<keyword evidence="4" id="KW-1185">Reference proteome</keyword>
<dbReference type="SUPFAM" id="SSF51126">
    <property type="entry name" value="Pectin lyase-like"/>
    <property type="match status" value="1"/>
</dbReference>
<dbReference type="Pfam" id="PF11721">
    <property type="entry name" value="Malectin"/>
    <property type="match status" value="1"/>
</dbReference>
<evidence type="ECO:0000313" key="3">
    <source>
        <dbReference type="EMBL" id="SKC75049.1"/>
    </source>
</evidence>
<dbReference type="GO" id="GO:0031410">
    <property type="term" value="C:cytoplasmic vesicle"/>
    <property type="evidence" value="ECO:0007669"/>
    <property type="project" value="TreeGrafter"/>
</dbReference>